<organism evidence="5 6">
    <name type="scientific">Linnemannia elongata AG-77</name>
    <dbReference type="NCBI Taxonomy" id="1314771"/>
    <lineage>
        <taxon>Eukaryota</taxon>
        <taxon>Fungi</taxon>
        <taxon>Fungi incertae sedis</taxon>
        <taxon>Mucoromycota</taxon>
        <taxon>Mortierellomycotina</taxon>
        <taxon>Mortierellomycetes</taxon>
        <taxon>Mortierellales</taxon>
        <taxon>Mortierellaceae</taxon>
        <taxon>Linnemannia</taxon>
    </lineage>
</organism>
<keyword evidence="6" id="KW-1185">Reference proteome</keyword>
<feature type="domain" description="Crinkler effector protein N-terminal" evidence="4">
    <location>
        <begin position="6"/>
        <end position="104"/>
    </location>
</feature>
<dbReference type="InterPro" id="IPR045379">
    <property type="entry name" value="Crinkler_N"/>
</dbReference>
<dbReference type="GO" id="GO:0043657">
    <property type="term" value="C:host cell"/>
    <property type="evidence" value="ECO:0007669"/>
    <property type="project" value="UniProtKB-SubCell"/>
</dbReference>
<dbReference type="AlphaFoldDB" id="A0A197JCC3"/>
<evidence type="ECO:0000256" key="1">
    <source>
        <dbReference type="ARBA" id="ARBA00004340"/>
    </source>
</evidence>
<sequence length="455" mass="51271">MTDNRMNIFCLVVGQPTSNAFSIRISPNKTVDDLKDLIKAKKAIDFKDIDANKLVLWQVAIPVIAANRHIPVVLSEVDFKRELLPTDDIVESALSKKNVHILIECPSNPTTDTNDPVLSFTVTVKGRIPVTFLWRSDIVTATLDELRNQIYAREDSLDDGLQVIMVYESDVNNSCYSYLETDDRLRMWLRRRANKNLLDFSIRLEGPPRPFADVTTEYADRIYNSDSCLPNQKVPSTMTDCTQALEDLFVSLKAAVKAAPPENRSGYSLYINAFLVHAVGLFPDLRLSLDVPVSGRRGYGSIPFVVQSKTDKLCMLPVTVTGSNRHISDIGDGIAHNKVQLDVISSNRKRKFEDDADDTDDTDDTVPAKSVPTKSYGIVTDAEMWVFLQCAVDASDNTGYNDPVFHRYDSTASVNYFSQGDKWKADVQMTFEHLVWQLQRMVDDLSPKNKRFKPQ</sequence>
<dbReference type="EMBL" id="KV442148">
    <property type="protein sequence ID" value="OAQ22668.1"/>
    <property type="molecule type" value="Genomic_DNA"/>
</dbReference>
<evidence type="ECO:0000256" key="3">
    <source>
        <dbReference type="ARBA" id="ARBA00022525"/>
    </source>
</evidence>
<evidence type="ECO:0000313" key="5">
    <source>
        <dbReference type="EMBL" id="OAQ22668.1"/>
    </source>
</evidence>
<comment type="subcellular location">
    <subcellularLocation>
        <location evidence="1">Host cell</location>
    </subcellularLocation>
    <subcellularLocation>
        <location evidence="2">Secreted</location>
    </subcellularLocation>
</comment>
<reference evidence="5 6" key="1">
    <citation type="submission" date="2016-05" db="EMBL/GenBank/DDBJ databases">
        <title>Genome sequencing reveals origins of a unique bacterial endosymbiosis in the earliest lineages of terrestrial Fungi.</title>
        <authorList>
            <consortium name="DOE Joint Genome Institute"/>
            <person name="Uehling J."/>
            <person name="Gryganskyi A."/>
            <person name="Hameed K."/>
            <person name="Tschaplinski T."/>
            <person name="Misztal P."/>
            <person name="Wu S."/>
            <person name="Desiro A."/>
            <person name="Vande Pol N."/>
            <person name="Du Z.-Y."/>
            <person name="Zienkiewicz A."/>
            <person name="Zienkiewicz K."/>
            <person name="Morin E."/>
            <person name="Tisserant E."/>
            <person name="Splivallo R."/>
            <person name="Hainaut M."/>
            <person name="Henrissat B."/>
            <person name="Ohm R."/>
            <person name="Kuo A."/>
            <person name="Yan J."/>
            <person name="Lipzen A."/>
            <person name="Nolan M."/>
            <person name="Labutti K."/>
            <person name="Barry K."/>
            <person name="Goldstein A."/>
            <person name="Labbe J."/>
            <person name="Schadt C."/>
            <person name="Tuskan G."/>
            <person name="Grigoriev I."/>
            <person name="Martin F."/>
            <person name="Vilgalys R."/>
            <person name="Bonito G."/>
        </authorList>
    </citation>
    <scope>NUCLEOTIDE SEQUENCE [LARGE SCALE GENOMIC DNA]</scope>
    <source>
        <strain evidence="5 6">AG-77</strain>
    </source>
</reference>
<protein>
    <recommendedName>
        <fullName evidence="4">Crinkler effector protein N-terminal domain-containing protein</fullName>
    </recommendedName>
</protein>
<evidence type="ECO:0000313" key="6">
    <source>
        <dbReference type="Proteomes" id="UP000078512"/>
    </source>
</evidence>
<dbReference type="GO" id="GO:0005576">
    <property type="term" value="C:extracellular region"/>
    <property type="evidence" value="ECO:0007669"/>
    <property type="project" value="UniProtKB-SubCell"/>
</dbReference>
<dbReference type="OrthoDB" id="2419111at2759"/>
<dbReference type="Proteomes" id="UP000078512">
    <property type="component" value="Unassembled WGS sequence"/>
</dbReference>
<proteinExistence type="predicted"/>
<evidence type="ECO:0000256" key="2">
    <source>
        <dbReference type="ARBA" id="ARBA00004613"/>
    </source>
</evidence>
<accession>A0A197JCC3</accession>
<dbReference type="Pfam" id="PF20147">
    <property type="entry name" value="Crinkler"/>
    <property type="match status" value="1"/>
</dbReference>
<keyword evidence="3" id="KW-0964">Secreted</keyword>
<gene>
    <name evidence="5" type="ORF">K457DRAFT_25817</name>
</gene>
<evidence type="ECO:0000259" key="4">
    <source>
        <dbReference type="Pfam" id="PF20147"/>
    </source>
</evidence>
<name>A0A197JCC3_9FUNG</name>